<accession>A0A7T5UGT9</accession>
<dbReference type="InterPro" id="IPR043129">
    <property type="entry name" value="ATPase_NBD"/>
</dbReference>
<proteinExistence type="predicted"/>
<name>A0A7T5UGT9_9BACT</name>
<dbReference type="Gene3D" id="3.30.420.40">
    <property type="match status" value="2"/>
</dbReference>
<sequence>MDIFQQDKYLIVIEGGGSTCRGLRYDLGQGRIDQRLILDQHPCNLHRNRVRTEASILTMLGRIGDAGGPLFLSLPGVSNRENVVWLTAQLSQRGWGPVYIVSDAVAALWGAFEEPAPGQGVFIGGTGCIALGYDGHHLWRTGSPETEVACGPWLAAEALKRVPHDPQLALFMGQPPSDPAEERHQQALRAPRVFAAAAAGNKTAQELLQEAATSIDAHLAQLRPCGIHDFALCGSIAQALRPWVKTPTRIACANGLEGALALGLSVYNNPGMLHWLCDLRKIETDSPLAAQA</sequence>
<organism evidence="1 2">
    <name type="scientific">Micavibrio aeruginosavorus</name>
    <dbReference type="NCBI Taxonomy" id="349221"/>
    <lineage>
        <taxon>Bacteria</taxon>
        <taxon>Pseudomonadati</taxon>
        <taxon>Bdellovibrionota</taxon>
        <taxon>Bdellovibrionia</taxon>
        <taxon>Bdellovibrionales</taxon>
        <taxon>Pseudobdellovibrionaceae</taxon>
        <taxon>Micavibrio</taxon>
    </lineage>
</organism>
<evidence type="ECO:0000313" key="1">
    <source>
        <dbReference type="EMBL" id="QQG36256.1"/>
    </source>
</evidence>
<gene>
    <name evidence="1" type="ORF">HYS17_00230</name>
</gene>
<dbReference type="EMBL" id="CP066681">
    <property type="protein sequence ID" value="QQG36256.1"/>
    <property type="molecule type" value="Genomic_DNA"/>
</dbReference>
<dbReference type="Proteomes" id="UP000595362">
    <property type="component" value="Chromosome"/>
</dbReference>
<dbReference type="SUPFAM" id="SSF53067">
    <property type="entry name" value="Actin-like ATPase domain"/>
    <property type="match status" value="1"/>
</dbReference>
<evidence type="ECO:0008006" key="3">
    <source>
        <dbReference type="Google" id="ProtNLM"/>
    </source>
</evidence>
<evidence type="ECO:0000313" key="2">
    <source>
        <dbReference type="Proteomes" id="UP000595362"/>
    </source>
</evidence>
<protein>
    <recommendedName>
        <fullName evidence="3">ATPase BadF/BadG/BcrA/BcrD type domain-containing protein</fullName>
    </recommendedName>
</protein>
<reference evidence="1 2" key="1">
    <citation type="submission" date="2020-07" db="EMBL/GenBank/DDBJ databases">
        <title>Huge and variable diversity of episymbiotic CPR bacteria and DPANN archaea in groundwater ecosystems.</title>
        <authorList>
            <person name="He C.Y."/>
            <person name="Keren R."/>
            <person name="Whittaker M."/>
            <person name="Farag I.F."/>
            <person name="Doudna J."/>
            <person name="Cate J.H.D."/>
            <person name="Banfield J.F."/>
        </authorList>
    </citation>
    <scope>NUCLEOTIDE SEQUENCE [LARGE SCALE GENOMIC DNA]</scope>
    <source>
        <strain evidence="1">NC_groundwater_70_Ag_B-0.1um_54_66</strain>
    </source>
</reference>
<dbReference type="AlphaFoldDB" id="A0A7T5UGT9"/>